<dbReference type="Proteomes" id="UP000701853">
    <property type="component" value="Chromosome 6"/>
</dbReference>
<sequence length="78" mass="8985">MGYDIPNNPSYNHQNPEIKPTLINTETSGQRRRIFRHTTGYPKERNLWDVPLWLPFLTTFNTFGASTLRIAYGTLSAS</sequence>
<protein>
    <submittedName>
        <fullName evidence="1">Uncharacterized protein</fullName>
    </submittedName>
</protein>
<comment type="caution">
    <text evidence="1">The sequence shown here is derived from an EMBL/GenBank/DDBJ whole genome shotgun (WGS) entry which is preliminary data.</text>
</comment>
<evidence type="ECO:0000313" key="1">
    <source>
        <dbReference type="EMBL" id="KAG8492033.1"/>
    </source>
</evidence>
<dbReference type="InterPro" id="IPR021855">
    <property type="entry name" value="PAM68-like"/>
</dbReference>
<dbReference type="AlphaFoldDB" id="A0A8J5YL70"/>
<keyword evidence="2" id="KW-1185">Reference proteome</keyword>
<dbReference type="Pfam" id="PF11947">
    <property type="entry name" value="DUF3464"/>
    <property type="match status" value="1"/>
</dbReference>
<organism evidence="1 2">
    <name type="scientific">Gossypium anomalum</name>
    <dbReference type="NCBI Taxonomy" id="47600"/>
    <lineage>
        <taxon>Eukaryota</taxon>
        <taxon>Viridiplantae</taxon>
        <taxon>Streptophyta</taxon>
        <taxon>Embryophyta</taxon>
        <taxon>Tracheophyta</taxon>
        <taxon>Spermatophyta</taxon>
        <taxon>Magnoliopsida</taxon>
        <taxon>eudicotyledons</taxon>
        <taxon>Gunneridae</taxon>
        <taxon>Pentapetalae</taxon>
        <taxon>rosids</taxon>
        <taxon>malvids</taxon>
        <taxon>Malvales</taxon>
        <taxon>Malvaceae</taxon>
        <taxon>Malvoideae</taxon>
        <taxon>Gossypium</taxon>
    </lineage>
</organism>
<dbReference type="PANTHER" id="PTHR34575:SF6">
    <property type="entry name" value="EXPRESSED PROTEIN"/>
    <property type="match status" value="1"/>
</dbReference>
<reference evidence="1 2" key="1">
    <citation type="journal article" date="2021" name="bioRxiv">
        <title>The Gossypium anomalum genome as a resource for cotton improvement and evolutionary analysis of hybrid incompatibility.</title>
        <authorList>
            <person name="Grover C.E."/>
            <person name="Yuan D."/>
            <person name="Arick M.A."/>
            <person name="Miller E.R."/>
            <person name="Hu G."/>
            <person name="Peterson D.G."/>
            <person name="Wendel J.F."/>
            <person name="Udall J.A."/>
        </authorList>
    </citation>
    <scope>NUCLEOTIDE SEQUENCE [LARGE SCALE GENOMIC DNA]</scope>
    <source>
        <strain evidence="1">JFW-Udall</strain>
        <tissue evidence="1">Leaf</tissue>
    </source>
</reference>
<dbReference type="OrthoDB" id="678088at2759"/>
<gene>
    <name evidence="1" type="ORF">CXB51_015764</name>
</gene>
<dbReference type="PANTHER" id="PTHR34575">
    <property type="entry name" value="PROTEIN PAM68, CHLOROPLASTIC"/>
    <property type="match status" value="1"/>
</dbReference>
<accession>A0A8J5YL70</accession>
<dbReference type="EMBL" id="JAHUZN010000006">
    <property type="protein sequence ID" value="KAG8492033.1"/>
    <property type="molecule type" value="Genomic_DNA"/>
</dbReference>
<name>A0A8J5YL70_9ROSI</name>
<proteinExistence type="predicted"/>
<evidence type="ECO:0000313" key="2">
    <source>
        <dbReference type="Proteomes" id="UP000701853"/>
    </source>
</evidence>